<dbReference type="EMBL" id="SRYJ01000015">
    <property type="protein sequence ID" value="TGY70871.1"/>
    <property type="molecule type" value="Genomic_DNA"/>
</dbReference>
<evidence type="ECO:0000313" key="2">
    <source>
        <dbReference type="Proteomes" id="UP000310760"/>
    </source>
</evidence>
<comment type="caution">
    <text evidence="1">The sequence shown here is derived from an EMBL/GenBank/DDBJ whole genome shotgun (WGS) entry which is preliminary data.</text>
</comment>
<dbReference type="SUPFAM" id="SSF103370">
    <property type="entry name" value="NinB"/>
    <property type="match status" value="1"/>
</dbReference>
<dbReference type="Gene3D" id="1.10.3790.10">
    <property type="entry name" value="NinB"/>
    <property type="match status" value="1"/>
</dbReference>
<dbReference type="Proteomes" id="UP000310760">
    <property type="component" value="Unassembled WGS sequence"/>
</dbReference>
<dbReference type="InterPro" id="IPR036619">
    <property type="entry name" value="NinB_sf"/>
</dbReference>
<protein>
    <submittedName>
        <fullName evidence="1">Uncharacterized protein</fullName>
    </submittedName>
</protein>
<sequence>MKYDGSNPLHVQQARAKLEKLIKEQKVFELTEKKPQRSLNQNKYLHVCLAYFGCQIGETMEYVKRNYYKILCNKDTFVREREDKFLGRIKYLRSSSDLDSAEMSLTIERFRNFSSAQCGIYIPSPDEERLIQLMEIEVEQNKFHI</sequence>
<dbReference type="AlphaFoldDB" id="A0A4S2FP41"/>
<gene>
    <name evidence="1" type="ORF">E5339_07975</name>
</gene>
<dbReference type="RefSeq" id="WP_117848931.1">
    <property type="nucleotide sequence ID" value="NZ_SRYJ01000015.1"/>
</dbReference>
<organism evidence="1 2">
    <name type="scientific">Phocaeicola sartorii</name>
    <dbReference type="NCBI Taxonomy" id="671267"/>
    <lineage>
        <taxon>Bacteria</taxon>
        <taxon>Pseudomonadati</taxon>
        <taxon>Bacteroidota</taxon>
        <taxon>Bacteroidia</taxon>
        <taxon>Bacteroidales</taxon>
        <taxon>Bacteroidaceae</taxon>
        <taxon>Phocaeicola</taxon>
    </lineage>
</organism>
<proteinExistence type="predicted"/>
<name>A0A4S2FP41_9BACT</name>
<reference evidence="1 2" key="1">
    <citation type="submission" date="2019-04" db="EMBL/GenBank/DDBJ databases">
        <title>Microbes associate with the intestines of laboratory mice.</title>
        <authorList>
            <person name="Navarre W."/>
            <person name="Wong E."/>
            <person name="Huang K."/>
            <person name="Tropini C."/>
            <person name="Ng K."/>
            <person name="Yu B."/>
        </authorList>
    </citation>
    <scope>NUCLEOTIDE SEQUENCE [LARGE SCALE GENOMIC DNA]</scope>
    <source>
        <strain evidence="1 2">NM22_B1</strain>
    </source>
</reference>
<evidence type="ECO:0000313" key="1">
    <source>
        <dbReference type="EMBL" id="TGY70871.1"/>
    </source>
</evidence>
<accession>A0A4S2FP41</accession>